<comment type="caution">
    <text evidence="2">The sequence shown here is derived from an EMBL/GenBank/DDBJ whole genome shotgun (WGS) entry which is preliminary data.</text>
</comment>
<accession>A0A1B7Z0Z9</accession>
<name>A0A1B7Z0Z9_9FLAO</name>
<evidence type="ECO:0000313" key="2">
    <source>
        <dbReference type="EMBL" id="OBR36393.1"/>
    </source>
</evidence>
<feature type="transmembrane region" description="Helical" evidence="1">
    <location>
        <begin position="262"/>
        <end position="281"/>
    </location>
</feature>
<dbReference type="Pfam" id="PF13687">
    <property type="entry name" value="DUF4153"/>
    <property type="match status" value="1"/>
</dbReference>
<protein>
    <submittedName>
        <fullName evidence="2">Uncharacterized protein</fullName>
    </submittedName>
</protein>
<dbReference type="InterPro" id="IPR025291">
    <property type="entry name" value="DUF4153"/>
</dbReference>
<feature type="transmembrane region" description="Helical" evidence="1">
    <location>
        <begin position="193"/>
        <end position="211"/>
    </location>
</feature>
<dbReference type="STRING" id="1836467.BTR34_12245"/>
<dbReference type="AlphaFoldDB" id="A0A1B7Z0Z9"/>
<evidence type="ECO:0000256" key="1">
    <source>
        <dbReference type="SAM" id="Phobius"/>
    </source>
</evidence>
<keyword evidence="3" id="KW-1185">Reference proteome</keyword>
<sequence length="387" mass="44665">MFIGKSISNTTSLYLSWLLGLSNLLIAFVANYTQKQNKETEERPKHTFSPQVINRLKGACFAVLLLVLFGVLYKNANPVFDNLIVQINFNFVSIPWLVFTFLGYILFLNILKPLDARELVAFDLAQKNHLEKPTEEVIITEKQKLESEHTLGTIIFTALNLLLLFFLATDIIYIVQKTEMTNAAYSESVHQGVYALLFSVVIAIVLILYFFRGNLNFYKKNQHIKSLTYVWICLNLLLLIFTGYKNFTYVEVLGLTYKRIGVFVYLMLNLTGLITAYIKVARVKSFVYLVRTNLATVFAFLILSAAIPWDNTITWFNISTLHNPDINYLISLGNTNSRQLYEYADLNEMDENLRNRIQEKYTDYLTVQATKTWQEYTLTQLVSTDTK</sequence>
<evidence type="ECO:0000313" key="3">
    <source>
        <dbReference type="Proteomes" id="UP000092164"/>
    </source>
</evidence>
<dbReference type="Proteomes" id="UP000092164">
    <property type="component" value="Unassembled WGS sequence"/>
</dbReference>
<organism evidence="2 3">
    <name type="scientific">Maribacter hydrothermalis</name>
    <dbReference type="NCBI Taxonomy" id="1836467"/>
    <lineage>
        <taxon>Bacteria</taxon>
        <taxon>Pseudomonadati</taxon>
        <taxon>Bacteroidota</taxon>
        <taxon>Flavobacteriia</taxon>
        <taxon>Flavobacteriales</taxon>
        <taxon>Flavobacteriaceae</taxon>
        <taxon>Maribacter</taxon>
    </lineage>
</organism>
<feature type="transmembrane region" description="Helical" evidence="1">
    <location>
        <begin position="52"/>
        <end position="73"/>
    </location>
</feature>
<feature type="transmembrane region" description="Helical" evidence="1">
    <location>
        <begin position="223"/>
        <end position="242"/>
    </location>
</feature>
<dbReference type="EMBL" id="LZFP01000045">
    <property type="protein sequence ID" value="OBR36393.1"/>
    <property type="molecule type" value="Genomic_DNA"/>
</dbReference>
<keyword evidence="1" id="KW-1133">Transmembrane helix</keyword>
<feature type="transmembrane region" description="Helical" evidence="1">
    <location>
        <begin position="288"/>
        <end position="309"/>
    </location>
</feature>
<feature type="transmembrane region" description="Helical" evidence="1">
    <location>
        <begin position="12"/>
        <end position="32"/>
    </location>
</feature>
<keyword evidence="1" id="KW-0812">Transmembrane</keyword>
<feature type="transmembrane region" description="Helical" evidence="1">
    <location>
        <begin position="151"/>
        <end position="173"/>
    </location>
</feature>
<keyword evidence="1" id="KW-0472">Membrane</keyword>
<proteinExistence type="predicted"/>
<gene>
    <name evidence="2" type="ORF">A9200_08135</name>
</gene>
<reference evidence="3" key="1">
    <citation type="submission" date="2016-06" db="EMBL/GenBank/DDBJ databases">
        <authorList>
            <person name="Zhan P."/>
        </authorList>
    </citation>
    <scope>NUCLEOTIDE SEQUENCE [LARGE SCALE GENOMIC DNA]</scope>
    <source>
        <strain evidence="3">T28</strain>
    </source>
</reference>
<dbReference type="KEGG" id="mart:BTR34_12245"/>
<feature type="transmembrane region" description="Helical" evidence="1">
    <location>
        <begin position="93"/>
        <end position="111"/>
    </location>
</feature>